<dbReference type="EMBL" id="CP002158">
    <property type="protein sequence ID" value="ADL25989.1"/>
    <property type="molecule type" value="Genomic_DNA"/>
</dbReference>
<evidence type="ECO:0000313" key="2">
    <source>
        <dbReference type="EMBL" id="ADL25989.1"/>
    </source>
</evidence>
<feature type="region of interest" description="Disordered" evidence="1">
    <location>
        <begin position="207"/>
        <end position="248"/>
    </location>
</feature>
<reference evidence="3" key="1">
    <citation type="submission" date="2010-08" db="EMBL/GenBank/DDBJ databases">
        <title>Complete sequence of Fibrobacter succinogenes subsp. succinogenes S85.</title>
        <authorList>
            <person name="Durkin A.S."/>
            <person name="Nelson K.E."/>
            <person name="Morrison M."/>
            <person name="Forsberg C.W."/>
            <person name="Wilson D.B."/>
            <person name="Russell J.B."/>
            <person name="Cann I.K.O."/>
            <person name="Mackie R.I."/>
            <person name="White B.A."/>
        </authorList>
    </citation>
    <scope>NUCLEOTIDE SEQUENCE [LARGE SCALE GENOMIC DNA]</scope>
    <source>
        <strain evidence="3">ATCC 19169 / S85</strain>
    </source>
</reference>
<organism evidence="2 3">
    <name type="scientific">Fibrobacter succinogenes (strain ATCC 19169 / S85)</name>
    <dbReference type="NCBI Taxonomy" id="59374"/>
    <lineage>
        <taxon>Bacteria</taxon>
        <taxon>Pseudomonadati</taxon>
        <taxon>Fibrobacterota</taxon>
        <taxon>Fibrobacteria</taxon>
        <taxon>Fibrobacterales</taxon>
        <taxon>Fibrobacteraceae</taxon>
        <taxon>Fibrobacter</taxon>
    </lineage>
</organism>
<feature type="compositionally biased region" description="Basic and acidic residues" evidence="1">
    <location>
        <begin position="212"/>
        <end position="241"/>
    </location>
</feature>
<evidence type="ECO:0000256" key="1">
    <source>
        <dbReference type="SAM" id="MobiDB-lite"/>
    </source>
</evidence>
<gene>
    <name evidence="2" type="ordered locus">FSU_3088</name>
</gene>
<dbReference type="Proteomes" id="UP000000517">
    <property type="component" value="Chromosome"/>
</dbReference>
<proteinExistence type="predicted"/>
<dbReference type="HOGENOM" id="CLU_1068527_0_0_0"/>
<evidence type="ECO:0000313" key="3">
    <source>
        <dbReference type="Proteomes" id="UP000000517"/>
    </source>
</evidence>
<protein>
    <submittedName>
        <fullName evidence="2">Uncharacterized protein</fullName>
    </submittedName>
</protein>
<accession>D9S881</accession>
<dbReference type="KEGG" id="fsc:FSU_3088"/>
<dbReference type="RefSeq" id="WP_014547126.1">
    <property type="nucleotide sequence ID" value="NC_013410.1"/>
</dbReference>
<dbReference type="AlphaFoldDB" id="D9S881"/>
<sequence>MGGFIVSISFLQGIIMIKKYLENEYKEDIKNVFNTEPRCDSWFCIDYNRDQWAEIQAKNLALSKENPDRHFVLSSVFLFHFIVTIAMWDECSYNQTFNYDGFKEFYEGLTGWPQMHLTYWKEFSRKYSDEEFLLVDVKKILDRFSLMRNGIQNRTSEFMLSCIFAAMQGQLNDALIKWNVSKKSKVAVSSKVQYLLDRIRNILKTGYMPDEPEQKKSNPEPKQIEDKPQIESKSSVGKDSDTELTDDEIGFNVYEEPLIL</sequence>
<name>D9S881_FIBSS</name>